<sequence>MTTTIKDAADDAGFITALMALQGFNDKVYIKAAPADEVYTKTAADAGFVKTDGSNATDPGVTAMLGKLIDANKVLKVDGSNATDPGVTAMLGKLTPANQVAKIDGSNLTDAANQKAFAEAILPAKNGNKLVLVEKLGEFLGSEETAPYDGTNNQTAKVFLAEKGLKPTPQEVATELMKDPDFAQAATIEADANDKGFQGAVRGVMSQPYFDIPTDDSTPISMVW</sequence>
<dbReference type="EMBL" id="CP050531">
    <property type="protein sequence ID" value="QMV46374.1"/>
    <property type="molecule type" value="Genomic_DNA"/>
</dbReference>
<organism evidence="1 2">
    <name type="scientific">Wolbachia pipientis</name>
    <dbReference type="NCBI Taxonomy" id="955"/>
    <lineage>
        <taxon>Bacteria</taxon>
        <taxon>Pseudomonadati</taxon>
        <taxon>Pseudomonadota</taxon>
        <taxon>Alphaproteobacteria</taxon>
        <taxon>Rickettsiales</taxon>
        <taxon>Anaplasmataceae</taxon>
        <taxon>Wolbachieae</taxon>
        <taxon>Wolbachia</taxon>
    </lineage>
</organism>
<accession>A0A7G5CAZ0</accession>
<proteinExistence type="predicted"/>
<reference evidence="2" key="1">
    <citation type="journal article" date="2020" name="Mol. Biol.">
        <title>Life and death of selfish genes: comparative genomics reveals the dynamic evolution of cytoplasmic incompatibility.</title>
        <authorList>
            <person name="Martinez J."/>
            <person name="Klasson L."/>
            <person name="Welch J."/>
            <person name="Jiggins F.M."/>
        </authorList>
    </citation>
    <scope>NUCLEOTIDE SEQUENCE [LARGE SCALE GENOMIC DNA]</scope>
</reference>
<evidence type="ECO:0000313" key="2">
    <source>
        <dbReference type="Proteomes" id="UP000515744"/>
    </source>
</evidence>
<protein>
    <submittedName>
        <fullName evidence="1">Uncharacterized protein</fullName>
    </submittedName>
</protein>
<name>A0A7G5CAZ0_WOLPI</name>
<reference evidence="1 2" key="2">
    <citation type="journal article" date="2020" name="Mol. Biol. Evol.">
        <title>Life and death of selfish genes: comparative genomics reveals the dynamic evolution of cytoplasmic incompatibility.</title>
        <authorList>
            <person name="Martinez J."/>
            <person name="Klasson L."/>
            <person name="Welch J."/>
            <person name="Jiggins F.M."/>
        </authorList>
    </citation>
    <scope>NUCLEOTIDE SEQUENCE [LARGE SCALE GENOMIC DNA]</scope>
    <source>
        <strain evidence="1">WStv</strain>
    </source>
</reference>
<dbReference type="RefSeq" id="WP_182158749.1">
    <property type="nucleotide sequence ID" value="NZ_CP050531.1"/>
</dbReference>
<gene>
    <name evidence="1" type="ORF">HC358_05030</name>
</gene>
<evidence type="ECO:0000313" key="1">
    <source>
        <dbReference type="EMBL" id="QMV46374.1"/>
    </source>
</evidence>
<dbReference type="Proteomes" id="UP000515744">
    <property type="component" value="Chromosome"/>
</dbReference>
<dbReference type="AlphaFoldDB" id="A0A7G5CAZ0"/>